<evidence type="ECO:0000259" key="1">
    <source>
        <dbReference type="Pfam" id="PF01243"/>
    </source>
</evidence>
<evidence type="ECO:0000313" key="3">
    <source>
        <dbReference type="Proteomes" id="UP000560131"/>
    </source>
</evidence>
<gene>
    <name evidence="2" type="ORF">FHS97_002486</name>
</gene>
<comment type="caution">
    <text evidence="2">The sequence shown here is derived from an EMBL/GenBank/DDBJ whole genome shotgun (WGS) entry which is preliminary data.</text>
</comment>
<accession>A0ABR6N6W4</accession>
<dbReference type="NCBIfam" id="TIGR04025">
    <property type="entry name" value="PPOX_FMN_DR2398"/>
    <property type="match status" value="1"/>
</dbReference>
<evidence type="ECO:0000313" key="2">
    <source>
        <dbReference type="EMBL" id="MBB5726543.1"/>
    </source>
</evidence>
<dbReference type="Pfam" id="PF01243">
    <property type="entry name" value="PNPOx_N"/>
    <property type="match status" value="1"/>
</dbReference>
<dbReference type="InterPro" id="IPR024029">
    <property type="entry name" value="Pyridox_Oxase_FMN-dep"/>
</dbReference>
<feature type="domain" description="Pyridoxamine 5'-phosphate oxidase N-terminal" evidence="1">
    <location>
        <begin position="32"/>
        <end position="148"/>
    </location>
</feature>
<dbReference type="Gene3D" id="2.30.110.10">
    <property type="entry name" value="Electron Transport, Fmn-binding Protein, Chain A"/>
    <property type="match status" value="1"/>
</dbReference>
<dbReference type="Proteomes" id="UP000560131">
    <property type="component" value="Unassembled WGS sequence"/>
</dbReference>
<dbReference type="RefSeq" id="WP_184038060.1">
    <property type="nucleotide sequence ID" value="NZ_BAABAR010000019.1"/>
</dbReference>
<dbReference type="EMBL" id="JACIJN010000008">
    <property type="protein sequence ID" value="MBB5726543.1"/>
    <property type="molecule type" value="Genomic_DNA"/>
</dbReference>
<dbReference type="InterPro" id="IPR011576">
    <property type="entry name" value="Pyridox_Oxase_N"/>
</dbReference>
<name>A0ABR6N6W4_9SPHN</name>
<proteinExistence type="predicted"/>
<protein>
    <recommendedName>
        <fullName evidence="1">Pyridoxamine 5'-phosphate oxidase N-terminal domain-containing protein</fullName>
    </recommendedName>
</protein>
<sequence>MSDVTHDDLDRLYAPPAESIQRAVLPQLVPFHESYIRAATFFCLASGRQQGLDASPRGGPAGFVKVLGPQQVAFADWPGNNRIETMRNLVEESRMAMLFLFPGLEVFLRINGHGHISTEAGLLETLQERQKLPKAAVVVTVDQVLFHCGKAVNRARLWDIDARIDRATVPSVGQMKAAMAGGAPADAQAVDAHYQHSVRTDLY</sequence>
<reference evidence="2 3" key="1">
    <citation type="submission" date="2020-08" db="EMBL/GenBank/DDBJ databases">
        <title>Genomic Encyclopedia of Type Strains, Phase IV (KMG-IV): sequencing the most valuable type-strain genomes for metagenomic binning, comparative biology and taxonomic classification.</title>
        <authorList>
            <person name="Goeker M."/>
        </authorList>
    </citation>
    <scope>NUCLEOTIDE SEQUENCE [LARGE SCALE GENOMIC DNA]</scope>
    <source>
        <strain evidence="2 3">DSM 101535</strain>
    </source>
</reference>
<dbReference type="PANTHER" id="PTHR42815:SF2">
    <property type="entry name" value="FAD-BINDING, PUTATIVE (AFU_ORTHOLOGUE AFUA_6G07600)-RELATED"/>
    <property type="match status" value="1"/>
</dbReference>
<dbReference type="PANTHER" id="PTHR42815">
    <property type="entry name" value="FAD-BINDING, PUTATIVE (AFU_ORTHOLOGUE AFUA_6G07600)-RELATED"/>
    <property type="match status" value="1"/>
</dbReference>
<dbReference type="InterPro" id="IPR012349">
    <property type="entry name" value="Split_barrel_FMN-bd"/>
</dbReference>
<organism evidence="2 3">
    <name type="scientific">Sphingomonas endophytica</name>
    <dbReference type="NCBI Taxonomy" id="869719"/>
    <lineage>
        <taxon>Bacteria</taxon>
        <taxon>Pseudomonadati</taxon>
        <taxon>Pseudomonadota</taxon>
        <taxon>Alphaproteobacteria</taxon>
        <taxon>Sphingomonadales</taxon>
        <taxon>Sphingomonadaceae</taxon>
        <taxon>Sphingomonas</taxon>
    </lineage>
</organism>
<dbReference type="SUPFAM" id="SSF50475">
    <property type="entry name" value="FMN-binding split barrel"/>
    <property type="match status" value="1"/>
</dbReference>
<keyword evidence="3" id="KW-1185">Reference proteome</keyword>